<dbReference type="PROSITE" id="PS50994">
    <property type="entry name" value="INTEGRASE"/>
    <property type="match status" value="1"/>
</dbReference>
<dbReference type="Ensembl" id="ENSAMXT00000030160.1">
    <property type="protein sequence ID" value="ENSAMXP00000038209.1"/>
    <property type="gene ID" value="ENSAMXG00000038188.1"/>
</dbReference>
<evidence type="ECO:0000256" key="2">
    <source>
        <dbReference type="SAM" id="MobiDB-lite"/>
    </source>
</evidence>
<dbReference type="SUPFAM" id="SSF53098">
    <property type="entry name" value="Ribonuclease H-like"/>
    <property type="match status" value="1"/>
</dbReference>
<organism evidence="4 5">
    <name type="scientific">Astyanax mexicanus</name>
    <name type="common">Blind cave fish</name>
    <name type="synonym">Astyanax fasciatus mexicanus</name>
    <dbReference type="NCBI Taxonomy" id="7994"/>
    <lineage>
        <taxon>Eukaryota</taxon>
        <taxon>Metazoa</taxon>
        <taxon>Chordata</taxon>
        <taxon>Craniata</taxon>
        <taxon>Vertebrata</taxon>
        <taxon>Euteleostomi</taxon>
        <taxon>Actinopterygii</taxon>
        <taxon>Neopterygii</taxon>
        <taxon>Teleostei</taxon>
        <taxon>Ostariophysi</taxon>
        <taxon>Characiformes</taxon>
        <taxon>Characoidei</taxon>
        <taxon>Acestrorhamphidae</taxon>
        <taxon>Acestrorhamphinae</taxon>
        <taxon>Astyanax</taxon>
    </lineage>
</organism>
<dbReference type="GO" id="GO:0003676">
    <property type="term" value="F:nucleic acid binding"/>
    <property type="evidence" value="ECO:0007669"/>
    <property type="project" value="InterPro"/>
</dbReference>
<evidence type="ECO:0000256" key="1">
    <source>
        <dbReference type="ARBA" id="ARBA00039658"/>
    </source>
</evidence>
<dbReference type="FunFam" id="3.30.420.10:FF:000032">
    <property type="entry name" value="Retrovirus-related Pol polyprotein from transposon 297-like Protein"/>
    <property type="match status" value="1"/>
</dbReference>
<dbReference type="Proteomes" id="UP000018467">
    <property type="component" value="Unassembled WGS sequence"/>
</dbReference>
<reference evidence="5" key="2">
    <citation type="journal article" date="2014" name="Nat. Commun.">
        <title>The cavefish genome reveals candidate genes for eye loss.</title>
        <authorList>
            <person name="McGaugh S.E."/>
            <person name="Gross J.B."/>
            <person name="Aken B."/>
            <person name="Blin M."/>
            <person name="Borowsky R."/>
            <person name="Chalopin D."/>
            <person name="Hinaux H."/>
            <person name="Jeffery W.R."/>
            <person name="Keene A."/>
            <person name="Ma L."/>
            <person name="Minx P."/>
            <person name="Murphy D."/>
            <person name="O'Quin K.E."/>
            <person name="Retaux S."/>
            <person name="Rohner N."/>
            <person name="Searle S.M."/>
            <person name="Stahl B.A."/>
            <person name="Tabin C."/>
            <person name="Volff J.N."/>
            <person name="Yoshizawa M."/>
            <person name="Warren W.C."/>
        </authorList>
    </citation>
    <scope>NUCLEOTIDE SEQUENCE [LARGE SCALE GENOMIC DNA]</scope>
    <source>
        <strain evidence="5">female</strain>
    </source>
</reference>
<dbReference type="InterPro" id="IPR001584">
    <property type="entry name" value="Integrase_cat-core"/>
</dbReference>
<accession>A0A3B1JA75</accession>
<dbReference type="InterPro" id="IPR012337">
    <property type="entry name" value="RNaseH-like_sf"/>
</dbReference>
<dbReference type="Gene3D" id="3.30.420.10">
    <property type="entry name" value="Ribonuclease H-like superfamily/Ribonuclease H"/>
    <property type="match status" value="1"/>
</dbReference>
<dbReference type="Pfam" id="PF17921">
    <property type="entry name" value="Integrase_H2C2"/>
    <property type="match status" value="1"/>
</dbReference>
<dbReference type="InParanoid" id="A0A3B1JA75"/>
<feature type="region of interest" description="Disordered" evidence="2">
    <location>
        <begin position="479"/>
        <end position="500"/>
    </location>
</feature>
<dbReference type="Gene3D" id="1.10.340.70">
    <property type="match status" value="1"/>
</dbReference>
<dbReference type="Bgee" id="ENSAMXG00000038188">
    <property type="expression patterns" value="Expressed in zone of skin and 8 other cell types or tissues"/>
</dbReference>
<dbReference type="PANTHER" id="PTHR37984">
    <property type="entry name" value="PROTEIN CBG26694"/>
    <property type="match status" value="1"/>
</dbReference>
<dbReference type="InterPro" id="IPR050951">
    <property type="entry name" value="Retrovirus_Pol_polyprotein"/>
</dbReference>
<evidence type="ECO:0000259" key="3">
    <source>
        <dbReference type="PROSITE" id="PS50994"/>
    </source>
</evidence>
<dbReference type="AlphaFoldDB" id="A0A3B1JA75"/>
<feature type="compositionally biased region" description="Polar residues" evidence="2">
    <location>
        <begin position="489"/>
        <end position="500"/>
    </location>
</feature>
<dbReference type="PANTHER" id="PTHR37984:SF15">
    <property type="entry name" value="INTEGRASE CATALYTIC DOMAIN-CONTAINING PROTEIN"/>
    <property type="match status" value="1"/>
</dbReference>
<dbReference type="FunFam" id="1.10.340.70:FF:000001">
    <property type="entry name" value="Retrovirus-related Pol polyprotein from transposon gypsy-like Protein"/>
    <property type="match status" value="1"/>
</dbReference>
<dbReference type="GO" id="GO:0015074">
    <property type="term" value="P:DNA integration"/>
    <property type="evidence" value="ECO:0007669"/>
    <property type="project" value="InterPro"/>
</dbReference>
<feature type="region of interest" description="Disordered" evidence="2">
    <location>
        <begin position="21"/>
        <end position="42"/>
    </location>
</feature>
<feature type="domain" description="Integrase catalytic" evidence="3">
    <location>
        <begin position="193"/>
        <end position="351"/>
    </location>
</feature>
<reference evidence="4" key="4">
    <citation type="submission" date="2025-09" db="UniProtKB">
        <authorList>
            <consortium name="Ensembl"/>
        </authorList>
    </citation>
    <scope>IDENTIFICATION</scope>
</reference>
<evidence type="ECO:0000313" key="4">
    <source>
        <dbReference type="Ensembl" id="ENSAMXP00000038209.1"/>
    </source>
</evidence>
<reference evidence="4" key="3">
    <citation type="submission" date="2025-08" db="UniProtKB">
        <authorList>
            <consortium name="Ensembl"/>
        </authorList>
    </citation>
    <scope>IDENTIFICATION</scope>
</reference>
<dbReference type="STRING" id="7994.ENSAMXP00000038209"/>
<dbReference type="GeneTree" id="ENSGT01000000214408"/>
<name>A0A3B1JA75_ASTMX</name>
<dbReference type="Pfam" id="PF00665">
    <property type="entry name" value="rve"/>
    <property type="match status" value="1"/>
</dbReference>
<keyword evidence="5" id="KW-1185">Reference proteome</keyword>
<proteinExistence type="predicted"/>
<protein>
    <recommendedName>
        <fullName evidence="1">Gypsy retrotransposon integrase-like protein 1</fullName>
    </recommendedName>
</protein>
<feature type="compositionally biased region" description="Basic and acidic residues" evidence="2">
    <location>
        <begin position="27"/>
        <end position="39"/>
    </location>
</feature>
<reference evidence="5" key="1">
    <citation type="submission" date="2013-03" db="EMBL/GenBank/DDBJ databases">
        <authorList>
            <person name="Jeffery W."/>
            <person name="Warren W."/>
            <person name="Wilson R.K."/>
        </authorList>
    </citation>
    <scope>NUCLEOTIDE SEQUENCE</scope>
    <source>
        <strain evidence="5">female</strain>
    </source>
</reference>
<dbReference type="InterPro" id="IPR041588">
    <property type="entry name" value="Integrase_H2C2"/>
</dbReference>
<sequence length="500" mass="56587">MSRRPSSQMVTKAVQCVLTTPAAGERLTPRGDKEVDKPIPDSFPTLSIDPNEMRKRQEADDSLGTVRAWMEVGRRRPQLGSLKGLSPAVRKHEFPKLSLRNGILCRKYKSSPHTLTVYQVVLPEVLIHTALKALHGNEFSGHLGADRTLQRARRICYWPYMSHDIHKFCLECLPCQSRSSPTPQERAPLQSINATRPFQRIAADITKLPITSRGHRYVLVIIDYFTRYVNHFPLKDQRAVTVAQCIFEEYIHQHGIPEAIHTDQGRQFDSDLMKQLCSMLRIEKTRTSPYHAQSDGMVERLNRKLKDQLAKYMSQSGGEWACFLSQFELAYNSSVHSSTGFSPFFLAHGREPHLPVDILLHCDPALTSPTPGTPAAYAKDLTTRLSQALGAAAQNSAAAKQHQKLQYDKKTVFHPHKAGDLVWLDDPAQRQNKLAPTWKGPFVILKRMDRDGSLGVTYEITDSKDKHSRRWVVHHNHLKAHKGTLQKEPVQSQEPAVSTK</sequence>
<dbReference type="InterPro" id="IPR036397">
    <property type="entry name" value="RNaseH_sf"/>
</dbReference>
<evidence type="ECO:0000313" key="5">
    <source>
        <dbReference type="Proteomes" id="UP000018467"/>
    </source>
</evidence>